<feature type="region of interest" description="Disordered" evidence="1">
    <location>
        <begin position="852"/>
        <end position="891"/>
    </location>
</feature>
<name>A0A9P8W3F2_9HYPO</name>
<protein>
    <submittedName>
        <fullName evidence="2">Uncharacterized protein</fullName>
    </submittedName>
</protein>
<organism evidence="2 3">
    <name type="scientific">Thelonectria olida</name>
    <dbReference type="NCBI Taxonomy" id="1576542"/>
    <lineage>
        <taxon>Eukaryota</taxon>
        <taxon>Fungi</taxon>
        <taxon>Dikarya</taxon>
        <taxon>Ascomycota</taxon>
        <taxon>Pezizomycotina</taxon>
        <taxon>Sordariomycetes</taxon>
        <taxon>Hypocreomycetidae</taxon>
        <taxon>Hypocreales</taxon>
        <taxon>Nectriaceae</taxon>
        <taxon>Thelonectria</taxon>
    </lineage>
</organism>
<evidence type="ECO:0000313" key="2">
    <source>
        <dbReference type="EMBL" id="KAH6889296.1"/>
    </source>
</evidence>
<feature type="compositionally biased region" description="Basic residues" evidence="1">
    <location>
        <begin position="863"/>
        <end position="873"/>
    </location>
</feature>
<reference evidence="2 3" key="1">
    <citation type="journal article" date="2021" name="Nat. Commun.">
        <title>Genetic determinants of endophytism in the Arabidopsis root mycobiome.</title>
        <authorList>
            <person name="Mesny F."/>
            <person name="Miyauchi S."/>
            <person name="Thiergart T."/>
            <person name="Pickel B."/>
            <person name="Atanasova L."/>
            <person name="Karlsson M."/>
            <person name="Huettel B."/>
            <person name="Barry K.W."/>
            <person name="Haridas S."/>
            <person name="Chen C."/>
            <person name="Bauer D."/>
            <person name="Andreopoulos W."/>
            <person name="Pangilinan J."/>
            <person name="LaButti K."/>
            <person name="Riley R."/>
            <person name="Lipzen A."/>
            <person name="Clum A."/>
            <person name="Drula E."/>
            <person name="Henrissat B."/>
            <person name="Kohler A."/>
            <person name="Grigoriev I.V."/>
            <person name="Martin F.M."/>
            <person name="Hacquard S."/>
        </authorList>
    </citation>
    <scope>NUCLEOTIDE SEQUENCE [LARGE SCALE GENOMIC DNA]</scope>
    <source>
        <strain evidence="2 3">MPI-CAGE-CH-0241</strain>
    </source>
</reference>
<evidence type="ECO:0000313" key="3">
    <source>
        <dbReference type="Proteomes" id="UP000777438"/>
    </source>
</evidence>
<feature type="compositionally biased region" description="Pro residues" evidence="1">
    <location>
        <begin position="939"/>
        <end position="959"/>
    </location>
</feature>
<feature type="region of interest" description="Disordered" evidence="1">
    <location>
        <begin position="910"/>
        <end position="965"/>
    </location>
</feature>
<gene>
    <name evidence="2" type="ORF">B0T10DRAFT_404384</name>
</gene>
<keyword evidence="3" id="KW-1185">Reference proteome</keyword>
<dbReference type="EMBL" id="JAGPYM010000011">
    <property type="protein sequence ID" value="KAH6889296.1"/>
    <property type="molecule type" value="Genomic_DNA"/>
</dbReference>
<dbReference type="OrthoDB" id="2922289at2759"/>
<comment type="caution">
    <text evidence="2">The sequence shown here is derived from an EMBL/GenBank/DDBJ whole genome shotgun (WGS) entry which is preliminary data.</text>
</comment>
<proteinExistence type="predicted"/>
<dbReference type="Proteomes" id="UP000777438">
    <property type="component" value="Unassembled WGS sequence"/>
</dbReference>
<dbReference type="AlphaFoldDB" id="A0A9P8W3F2"/>
<accession>A0A9P8W3F2</accession>
<evidence type="ECO:0000256" key="1">
    <source>
        <dbReference type="SAM" id="MobiDB-lite"/>
    </source>
</evidence>
<sequence>MRRLCPDFGFGSHAPWPPVDPGMSIDEFNSQIHNLQDAINASWKHLYQNMATRGDSIITHLWDISQRTDQETSLESLLQQTWRETRDEYNSQAARPSGILPGFMLDPEGEISATHDPDLDNFSLDFLRDISETGTDLPYHYPLFRNGANWDDGSAEMKRLREGDTAAWDELKVPQERHQKILAFNVNVVEHLQRVRASYLVPHINLDDLSDLWYLLWFIYTRATMHHVQMMTKDRELTYLGRASKILAGPYIPQATFGFTPEPCQFGLIEVADFVAGPGSAPIRPKFHQQTGGIDKVYYDGEVAYGSMELWVILQSQTITYTFLNRLVSNLYDITQVASGGKVAELRELNEFEDEWRISYNEIQGWRWQDLPSLYQYLEPGQFLRPSFYITHFTEKLEAAESHLEKLFSDPEYFVGTILEQRDHHWSNLPVNYSVRRTKHMEEYDTTKYRHELYYDLVRRVLRRAVFNYFSWNLILEKLKEFKRVHAVLSNTTSEPAVLKQAQDKQMNLKTELPLIVRYCAVLFMKEFRSGLIHAASKPIRDHYTRISDPNEDLDNIPKGLKTPFTRGLYKAPDLTARPLKRITHLDEDDMPRMVGELINNFIADSTATMYVGVRKITSRLQRYLDDVDDQETRSVFTDYVADTVDSLDALAELALRIDDNDSVGWKIVLAKFRKVDETTEILQGLISRACQGHSIDLPFFDEFRFEDAIPERRVLRIFRLIDEAQGFGPLGITLGQAEGDLKRLGASMLRDLIFKSNKKASFKVSIQNLKRLEEKMKVTRHQYPFHPREQPLDLDTEAGNRTRPLMKTWLAEAARITKEKKKRMERLRKFRKAKVSNKGFDEEVMNEVNRRQMMQRREAKESKRRRRAALKRKASEWDPGAQDEPVTGLQSGVEAMVVNQLEAMDTDEAPSAELEVAQPAPAQPAPGSPARPVVPQQALPPVPPPRVVPRAAPAPPALAPNGEPKTELHKSIWETFMGIYGVTKTKVSWSDLVKAMRSLGYQDEGRGGSHGVFTRTLGCPWPEDALPSGRNIQLAKNHEGERRGADWRKTKDWGFRLRERGLNFDFVKAWFQRK</sequence>